<dbReference type="InterPro" id="IPR033756">
    <property type="entry name" value="YlxH/NBP35"/>
</dbReference>
<evidence type="ECO:0000256" key="3">
    <source>
        <dbReference type="ARBA" id="ARBA00022840"/>
    </source>
</evidence>
<proteinExistence type="inferred from homology"/>
<evidence type="ECO:0000256" key="6">
    <source>
        <dbReference type="ARBA" id="ARBA00058094"/>
    </source>
</evidence>
<evidence type="ECO:0000256" key="7">
    <source>
        <dbReference type="ARBA" id="ARBA00074706"/>
    </source>
</evidence>
<dbReference type="Pfam" id="PF10609">
    <property type="entry name" value="ParA"/>
    <property type="match status" value="1"/>
</dbReference>
<dbReference type="HOGENOM" id="CLU_024839_0_1_2"/>
<dbReference type="RefSeq" id="WP_013195493.1">
    <property type="nucleotide sequence ID" value="NC_014253.1"/>
</dbReference>
<evidence type="ECO:0000256" key="4">
    <source>
        <dbReference type="ARBA" id="ARBA00023004"/>
    </source>
</evidence>
<evidence type="ECO:0000313" key="10">
    <source>
        <dbReference type="EMBL" id="ADI74928.1"/>
    </source>
</evidence>
<dbReference type="InterPro" id="IPR000808">
    <property type="entry name" value="Mrp-like_CS"/>
</dbReference>
<dbReference type="SUPFAM" id="SSF52540">
    <property type="entry name" value="P-loop containing nucleoside triphosphate hydrolases"/>
    <property type="match status" value="1"/>
</dbReference>
<dbReference type="HAMAP" id="MF_02040">
    <property type="entry name" value="Mrp_NBP35"/>
    <property type="match status" value="1"/>
</dbReference>
<dbReference type="InterPro" id="IPR019591">
    <property type="entry name" value="Mrp/NBP35_ATP-bd"/>
</dbReference>
<dbReference type="PANTHER" id="PTHR23264:SF19">
    <property type="entry name" value="CYTOSOLIC FE-S CLUSTER ASSEMBLY FACTOR NUBP2"/>
    <property type="match status" value="1"/>
</dbReference>
<organism evidence="10 11">
    <name type="scientific">Methanohalobium evestigatum (strain ATCC BAA-1072 / DSM 3721 / NBRC 107634 / OCM 161 / Z-7303)</name>
    <dbReference type="NCBI Taxonomy" id="644295"/>
    <lineage>
        <taxon>Archaea</taxon>
        <taxon>Methanobacteriati</taxon>
        <taxon>Methanobacteriota</taxon>
        <taxon>Stenosarchaea group</taxon>
        <taxon>Methanomicrobia</taxon>
        <taxon>Methanosarcinales</taxon>
        <taxon>Methanosarcinaceae</taxon>
        <taxon>Methanohalobium</taxon>
    </lineage>
</organism>
<dbReference type="Proteomes" id="UP000000391">
    <property type="component" value="Chromosome"/>
</dbReference>
<keyword evidence="3 8" id="KW-0067">ATP-binding</keyword>
<dbReference type="AlphaFoldDB" id="D7EBT6"/>
<sequence>MSKEFISTEDVAKTNPNEAKGKEEKTKSKSPIGTVNLDGVKNKIMIMSGKGGVGKSTIAAYLASSLAKRGYRVGLLDSDIHGPSIPKMFGLENKKPEVDEKGIVPVPVSENLKVMSIAFLLEGEDFPVIWRGPAKMGAIKQFLQEVSWGVLDFLIIDLPPGTGDEPLSIAQLISDFDGAIVVTTPQDVALTSVRKSINFLDLVDVPVIGLVENMSGVICPSCGDEIEVFGGGGVEKAASDFGISVLAELPIEPQVSQKADTGATYSYEGNESEWDRRFSNVVDSIEKLENNTKNDGN</sequence>
<comment type="function">
    <text evidence="6 8">Binds and transfers iron-sulfur (Fe-S) clusters to target apoproteins. Can hydrolyze ATP.</text>
</comment>
<dbReference type="GO" id="GO:0051536">
    <property type="term" value="F:iron-sulfur cluster binding"/>
    <property type="evidence" value="ECO:0007669"/>
    <property type="project" value="UniProtKB-UniRule"/>
</dbReference>
<keyword evidence="8" id="KW-0378">Hydrolase</keyword>
<dbReference type="GO" id="GO:0046872">
    <property type="term" value="F:metal ion binding"/>
    <property type="evidence" value="ECO:0007669"/>
    <property type="project" value="UniProtKB-KW"/>
</dbReference>
<dbReference type="GO" id="GO:0016226">
    <property type="term" value="P:iron-sulfur cluster assembly"/>
    <property type="evidence" value="ECO:0007669"/>
    <property type="project" value="InterPro"/>
</dbReference>
<dbReference type="FunFam" id="3.40.50.300:FF:001119">
    <property type="entry name" value="Iron-sulfur cluster carrier protein"/>
    <property type="match status" value="1"/>
</dbReference>
<comment type="similarity">
    <text evidence="8">Belongs to the Mrp/NBP35 ATP-binding proteins family.</text>
</comment>
<evidence type="ECO:0000256" key="8">
    <source>
        <dbReference type="HAMAP-Rule" id="MF_02040"/>
    </source>
</evidence>
<keyword evidence="1 8" id="KW-0479">Metal-binding</keyword>
<dbReference type="GO" id="GO:0016887">
    <property type="term" value="F:ATP hydrolysis activity"/>
    <property type="evidence" value="ECO:0007669"/>
    <property type="project" value="UniProtKB-UniRule"/>
</dbReference>
<dbReference type="GO" id="GO:0005829">
    <property type="term" value="C:cytosol"/>
    <property type="evidence" value="ECO:0007669"/>
    <property type="project" value="TreeGrafter"/>
</dbReference>
<dbReference type="PANTHER" id="PTHR23264">
    <property type="entry name" value="NUCLEOTIDE-BINDING PROTEIN NBP35 YEAST -RELATED"/>
    <property type="match status" value="1"/>
</dbReference>
<keyword evidence="11" id="KW-1185">Reference proteome</keyword>
<evidence type="ECO:0000256" key="5">
    <source>
        <dbReference type="ARBA" id="ARBA00023014"/>
    </source>
</evidence>
<evidence type="ECO:0000256" key="1">
    <source>
        <dbReference type="ARBA" id="ARBA00022723"/>
    </source>
</evidence>
<dbReference type="GO" id="GO:0005524">
    <property type="term" value="F:ATP binding"/>
    <property type="evidence" value="ECO:0007669"/>
    <property type="project" value="UniProtKB-UniRule"/>
</dbReference>
<evidence type="ECO:0000256" key="9">
    <source>
        <dbReference type="SAM" id="MobiDB-lite"/>
    </source>
</evidence>
<reference evidence="10 11" key="1">
    <citation type="submission" date="2010-06" db="EMBL/GenBank/DDBJ databases">
        <title>Complete sequence chromosome of Methanohalobium evestigatum Z-7303.</title>
        <authorList>
            <consortium name="US DOE Joint Genome Institute"/>
            <person name="Lucas S."/>
            <person name="Copeland A."/>
            <person name="Lapidus A."/>
            <person name="Cheng J.-F."/>
            <person name="Bruce D."/>
            <person name="Goodwin L."/>
            <person name="Pitluck S."/>
            <person name="Saunders E."/>
            <person name="Detter J.C."/>
            <person name="Han C."/>
            <person name="Tapia R."/>
            <person name="Land M."/>
            <person name="Hauser L."/>
            <person name="Kyrpides N."/>
            <person name="Mikhailova N."/>
            <person name="Sieprawska-Lupa M."/>
            <person name="Whitman W.B."/>
            <person name="Anderson I."/>
            <person name="Woyke T."/>
        </authorList>
    </citation>
    <scope>NUCLEOTIDE SEQUENCE [LARGE SCALE GENOMIC DNA]</scope>
    <source>
        <strain evidence="11">ATCC BAA-1072 / DSM 3721 / NBRC 107634 / OCM 161 / Z-7303</strain>
    </source>
</reference>
<comment type="subunit">
    <text evidence="8">Homodimer.</text>
</comment>
<dbReference type="OrthoDB" id="8297at2157"/>
<feature type="region of interest" description="Disordered" evidence="9">
    <location>
        <begin position="1"/>
        <end position="33"/>
    </location>
</feature>
<accession>D7EBT6</accession>
<dbReference type="PROSITE" id="PS01215">
    <property type="entry name" value="MRP"/>
    <property type="match status" value="1"/>
</dbReference>
<dbReference type="KEGG" id="mev:Metev_2101"/>
<name>D7EBT6_METEZ</name>
<evidence type="ECO:0000256" key="2">
    <source>
        <dbReference type="ARBA" id="ARBA00022741"/>
    </source>
</evidence>
<keyword evidence="2 8" id="KW-0547">Nucleotide-binding</keyword>
<dbReference type="CDD" id="cd02037">
    <property type="entry name" value="Mrp_NBP35"/>
    <property type="match status" value="1"/>
</dbReference>
<evidence type="ECO:0000313" key="11">
    <source>
        <dbReference type="Proteomes" id="UP000000391"/>
    </source>
</evidence>
<dbReference type="Gene3D" id="3.40.50.300">
    <property type="entry name" value="P-loop containing nucleotide triphosphate hydrolases"/>
    <property type="match status" value="1"/>
</dbReference>
<dbReference type="EMBL" id="CP002069">
    <property type="protein sequence ID" value="ADI74928.1"/>
    <property type="molecule type" value="Genomic_DNA"/>
</dbReference>
<dbReference type="GeneID" id="9347762"/>
<keyword evidence="5 8" id="KW-0411">Iron-sulfur</keyword>
<dbReference type="STRING" id="644295.Metev_2101"/>
<feature type="binding site" evidence="8">
    <location>
        <begin position="49"/>
        <end position="56"/>
    </location>
    <ligand>
        <name>ATP</name>
        <dbReference type="ChEBI" id="CHEBI:30616"/>
    </ligand>
</feature>
<dbReference type="InterPro" id="IPR027417">
    <property type="entry name" value="P-loop_NTPase"/>
</dbReference>
<dbReference type="GO" id="GO:0140663">
    <property type="term" value="F:ATP-dependent FeS chaperone activity"/>
    <property type="evidence" value="ECO:0007669"/>
    <property type="project" value="InterPro"/>
</dbReference>
<gene>
    <name evidence="10" type="ordered locus">Metev_2101</name>
</gene>
<protein>
    <recommendedName>
        <fullName evidence="7 8">Iron-sulfur cluster carrier protein</fullName>
    </recommendedName>
</protein>
<keyword evidence="4 8" id="KW-0408">Iron</keyword>